<evidence type="ECO:0008006" key="5">
    <source>
        <dbReference type="Google" id="ProtNLM"/>
    </source>
</evidence>
<feature type="domain" description="PAS" evidence="1">
    <location>
        <begin position="632"/>
        <end position="687"/>
    </location>
</feature>
<dbReference type="PROSITE" id="PS50113">
    <property type="entry name" value="PAC"/>
    <property type="match status" value="1"/>
</dbReference>
<dbReference type="InterPro" id="IPR013656">
    <property type="entry name" value="PAS_4"/>
</dbReference>
<dbReference type="EMBL" id="MSLT01000018">
    <property type="protein sequence ID" value="OUD13291.1"/>
    <property type="molecule type" value="Genomic_DNA"/>
</dbReference>
<dbReference type="SMART" id="SM00091">
    <property type="entry name" value="PAS"/>
    <property type="match status" value="7"/>
</dbReference>
<dbReference type="PROSITE" id="PS50112">
    <property type="entry name" value="PAS"/>
    <property type="match status" value="4"/>
</dbReference>
<dbReference type="InterPro" id="IPR052155">
    <property type="entry name" value="Biofilm_reg_signaling"/>
</dbReference>
<keyword evidence="4" id="KW-1185">Reference proteome</keyword>
<dbReference type="InterPro" id="IPR013767">
    <property type="entry name" value="PAS_fold"/>
</dbReference>
<dbReference type="Gene3D" id="3.30.450.20">
    <property type="entry name" value="PAS domain"/>
    <property type="match status" value="7"/>
</dbReference>
<dbReference type="AlphaFoldDB" id="A0A251X746"/>
<proteinExistence type="predicted"/>
<dbReference type="PANTHER" id="PTHR44757:SF2">
    <property type="entry name" value="BIOFILM ARCHITECTURE MAINTENANCE PROTEIN MBAA"/>
    <property type="match status" value="1"/>
</dbReference>
<dbReference type="CDD" id="cd00130">
    <property type="entry name" value="PAS"/>
    <property type="match status" value="4"/>
</dbReference>
<dbReference type="InterPro" id="IPR035965">
    <property type="entry name" value="PAS-like_dom_sf"/>
</dbReference>
<dbReference type="SUPFAM" id="SSF55785">
    <property type="entry name" value="PYP-like sensor domain (PAS domain)"/>
    <property type="match status" value="7"/>
</dbReference>
<feature type="domain" description="PAS" evidence="1">
    <location>
        <begin position="504"/>
        <end position="559"/>
    </location>
</feature>
<feature type="domain" description="PAS" evidence="1">
    <location>
        <begin position="35"/>
        <end position="71"/>
    </location>
</feature>
<dbReference type="OrthoDB" id="6433966at2"/>
<name>A0A251X746_9GAMM</name>
<dbReference type="Proteomes" id="UP000194798">
    <property type="component" value="Unassembled WGS sequence"/>
</dbReference>
<gene>
    <name evidence="3" type="ORF">TPSD3_11720</name>
</gene>
<evidence type="ECO:0000259" key="1">
    <source>
        <dbReference type="PROSITE" id="PS50112"/>
    </source>
</evidence>
<comment type="caution">
    <text evidence="3">The sequence shown here is derived from an EMBL/GenBank/DDBJ whole genome shotgun (WGS) entry which is preliminary data.</text>
</comment>
<accession>A0A251X746</accession>
<reference evidence="3 4" key="1">
    <citation type="submission" date="2016-12" db="EMBL/GenBank/DDBJ databases">
        <title>Thioflexothrix psekupsii D3 genome sequencing and assembly.</title>
        <authorList>
            <person name="Fomenkov A."/>
            <person name="Vincze T."/>
            <person name="Grabovich M."/>
            <person name="Anton B.P."/>
            <person name="Dubinina G."/>
            <person name="Orlova M."/>
            <person name="Belousova E."/>
            <person name="Roberts R.J."/>
        </authorList>
    </citation>
    <scope>NUCLEOTIDE SEQUENCE [LARGE SCALE GENOMIC DNA]</scope>
    <source>
        <strain evidence="3">D3</strain>
    </source>
</reference>
<protein>
    <recommendedName>
        <fullName evidence="5">PAS domain S-box protein</fullName>
    </recommendedName>
</protein>
<organism evidence="3 4">
    <name type="scientific">Thioflexithrix psekupsensis</name>
    <dbReference type="NCBI Taxonomy" id="1570016"/>
    <lineage>
        <taxon>Bacteria</taxon>
        <taxon>Pseudomonadati</taxon>
        <taxon>Pseudomonadota</taxon>
        <taxon>Gammaproteobacteria</taxon>
        <taxon>Thiotrichales</taxon>
        <taxon>Thioflexithrix</taxon>
    </lineage>
</organism>
<feature type="domain" description="PAS" evidence="1">
    <location>
        <begin position="757"/>
        <end position="810"/>
    </location>
</feature>
<evidence type="ECO:0000313" key="3">
    <source>
        <dbReference type="EMBL" id="OUD13291.1"/>
    </source>
</evidence>
<dbReference type="InterPro" id="IPR001610">
    <property type="entry name" value="PAC"/>
</dbReference>
<dbReference type="PANTHER" id="PTHR44757">
    <property type="entry name" value="DIGUANYLATE CYCLASE DGCP"/>
    <property type="match status" value="1"/>
</dbReference>
<dbReference type="Pfam" id="PF08447">
    <property type="entry name" value="PAS_3"/>
    <property type="match status" value="1"/>
</dbReference>
<feature type="domain" description="PAC" evidence="2">
    <location>
        <begin position="450"/>
        <end position="503"/>
    </location>
</feature>
<evidence type="ECO:0000313" key="4">
    <source>
        <dbReference type="Proteomes" id="UP000194798"/>
    </source>
</evidence>
<dbReference type="InterPro" id="IPR013655">
    <property type="entry name" value="PAS_fold_3"/>
</dbReference>
<dbReference type="Pfam" id="PF08448">
    <property type="entry name" value="PAS_4"/>
    <property type="match status" value="1"/>
</dbReference>
<dbReference type="GO" id="GO:0006355">
    <property type="term" value="P:regulation of DNA-templated transcription"/>
    <property type="evidence" value="ECO:0007669"/>
    <property type="project" value="InterPro"/>
</dbReference>
<dbReference type="NCBIfam" id="TIGR00229">
    <property type="entry name" value="sensory_box"/>
    <property type="match status" value="5"/>
</dbReference>
<dbReference type="SMART" id="SM00086">
    <property type="entry name" value="PAC"/>
    <property type="match status" value="3"/>
</dbReference>
<dbReference type="InterPro" id="IPR000700">
    <property type="entry name" value="PAS-assoc_C"/>
</dbReference>
<dbReference type="Pfam" id="PF00989">
    <property type="entry name" value="PAS"/>
    <property type="match status" value="2"/>
</dbReference>
<dbReference type="InterPro" id="IPR000014">
    <property type="entry name" value="PAS"/>
</dbReference>
<sequence>MAFDWSANIFFQHNPALSCVLEASGELLAVNLRWQLLGYPSLELIDSWLGLFHPADQTLAAQTLQQVIETQHVQSFHGRLRRASGDYQSVLWQVNWQEEIAHILCVGFEQNDVIKTGNHLLAVENLNTQLKLFKTIVDISKIAVEIWYIEGQYVYTNAAHQLLFKYNADDLAHLNQNSYYSPEAYRCLLEEILPCLSEHIFWEGELLMQEPSGRLFNTRARFELVTDDEHRQSSFVVGMMRDISEHQALQDALRYEHHQYETIFHAAPLAILYKDDQNRIIRANRYAAELLETTPDRLMGMSMYDLSPDQGELHYEEDLSVIHTGQSILSRVEEFYERQWSVSKIPYYDSDNKIIGVISFAIDLTEQVSKEHQLKYELDKYKTVFQAAPVAIMFKDKQGKIESANYQASAMISRALGQPLSPEMLIGRYDYDLFPKYTEQYRADDLISINSGQPRLGTIGEYPRGYLQNDRIPYRDEKNHVIGVISFAQDITRQVRAQHALQERAESLRVSLECLPIMLCVFDDQGQVVLWNKECERVTGYSAATVLHNASAFDLLFPDAAYRDEVIQTARLMIERYDGFRNWECIMTCRDGSEKTIAWSVSTEVKLADFALWLVGQDVTEHQHTLEQVLLNEERFRAVVENMPIMLNAYNASGEFVVWNRECEKVTGYLSADIVRRKDALMLLYPKMEYREEVRRRLFNEDTCVHYETEVTCKDGTHRIISWSNVSRHYPIFGWYGWMIGEDVTSLKKIEKIFNSHDSLLSRALDGVKTSIAITDGSGRFIYVNRAWAKLFDYAVEDLLDRHFNTILPSHLHGVFLSHYFSFFLNLNSNNHFSKLDQAITVNKKILATIFTGSLVKMQDTAQAYVAWTLELQP</sequence>
<dbReference type="RefSeq" id="WP_086488740.1">
    <property type="nucleotide sequence ID" value="NZ_MSLT01000018.1"/>
</dbReference>
<dbReference type="Pfam" id="PF13426">
    <property type="entry name" value="PAS_9"/>
    <property type="match status" value="3"/>
</dbReference>
<evidence type="ECO:0000259" key="2">
    <source>
        <dbReference type="PROSITE" id="PS50113"/>
    </source>
</evidence>